<evidence type="ECO:0000256" key="2">
    <source>
        <dbReference type="ARBA" id="ARBA00022771"/>
    </source>
</evidence>
<dbReference type="EMBL" id="CAMXCT030001161">
    <property type="protein sequence ID" value="CAL4774699.1"/>
    <property type="molecule type" value="Genomic_DNA"/>
</dbReference>
<feature type="region of interest" description="Disordered" evidence="5">
    <location>
        <begin position="439"/>
        <end position="459"/>
    </location>
</feature>
<dbReference type="EMBL" id="CAMXCT020001161">
    <property type="protein sequence ID" value="CAL1140762.1"/>
    <property type="molecule type" value="Genomic_DNA"/>
</dbReference>
<comment type="caution">
    <text evidence="9">The sequence shown here is derived from an EMBL/GenBank/DDBJ whole genome shotgun (WGS) entry which is preliminary data.</text>
</comment>
<name>A0A9P1CA13_9DINO</name>
<keyword evidence="3" id="KW-0862">Zinc</keyword>
<feature type="non-terminal residue" evidence="9">
    <location>
        <position position="459"/>
    </location>
</feature>
<evidence type="ECO:0000259" key="7">
    <source>
        <dbReference type="PROSITE" id="PS50089"/>
    </source>
</evidence>
<dbReference type="PANTHER" id="PTHR20893:SF2">
    <property type="entry name" value="LD08641P"/>
    <property type="match status" value="1"/>
</dbReference>
<keyword evidence="6" id="KW-0472">Membrane</keyword>
<dbReference type="GO" id="GO:0008270">
    <property type="term" value="F:zinc ion binding"/>
    <property type="evidence" value="ECO:0007669"/>
    <property type="project" value="UniProtKB-KW"/>
</dbReference>
<dbReference type="PROSITE" id="PS51292">
    <property type="entry name" value="ZF_RING_CH"/>
    <property type="match status" value="1"/>
</dbReference>
<evidence type="ECO:0000256" key="5">
    <source>
        <dbReference type="SAM" id="MobiDB-lite"/>
    </source>
</evidence>
<evidence type="ECO:0000313" key="11">
    <source>
        <dbReference type="EMBL" id="CAL4774699.1"/>
    </source>
</evidence>
<gene>
    <name evidence="9" type="ORF">C1SCF055_LOCUS14667</name>
</gene>
<dbReference type="SUPFAM" id="SSF57850">
    <property type="entry name" value="RING/U-box"/>
    <property type="match status" value="1"/>
</dbReference>
<sequence length="459" mass="52133">MMSARMVPNQLGRAEVLECWICRDRSPEALVQPCRCRGSMGGVHASCVEAWVEYHRRSTFQGAEAPCCPVCRYPYGGRNMAPGPKVLFRHLTRCFGQQLLLTLSEALRFAILGTLLVHFCRRPVPSPLETNDWRHWQNWLKRSTEPPEWQNESSTWSSIAGMLLCLFLLHTLAVLLISLPPHRAPPERRVLQRLFTSDTWRLARHVAELLATVLLLGCRCFYGDLPFTCFLPVGLLAILPICQLALWYRPTDWCREGALMLGCLMSAPLLLTLELGQLAWQCRYRFFNVRDGPMHLLIALIACPLALLRSSLKPALMLFMAHSAVLTLCLLGRCCCQGWSRRFPRFATLRALRSLCRRCHRCRRRPRLGPFLREPDTAQLQQPEAGALASRNDWRPGNTWFYAVMVALEAFSLAVEQKWITLLLLLLALRALQRAAVDPPPPMSRGVNRRGTDAEGVAE</sequence>
<dbReference type="EMBL" id="CAMXCT010001161">
    <property type="protein sequence ID" value="CAI3987387.1"/>
    <property type="molecule type" value="Genomic_DNA"/>
</dbReference>
<dbReference type="InterPro" id="IPR013083">
    <property type="entry name" value="Znf_RING/FYVE/PHD"/>
</dbReference>
<evidence type="ECO:0000313" key="9">
    <source>
        <dbReference type="EMBL" id="CAI3987387.1"/>
    </source>
</evidence>
<accession>A0A9P1CA13</accession>
<dbReference type="SMART" id="SM00744">
    <property type="entry name" value="RINGv"/>
    <property type="match status" value="1"/>
</dbReference>
<feature type="domain" description="RING-CH-type" evidence="8">
    <location>
        <begin position="11"/>
        <end position="78"/>
    </location>
</feature>
<evidence type="ECO:0000313" key="12">
    <source>
        <dbReference type="Proteomes" id="UP001152797"/>
    </source>
</evidence>
<evidence type="ECO:0000313" key="10">
    <source>
        <dbReference type="EMBL" id="CAL1140762.1"/>
    </source>
</evidence>
<dbReference type="PROSITE" id="PS50089">
    <property type="entry name" value="ZF_RING_2"/>
    <property type="match status" value="1"/>
</dbReference>
<dbReference type="Gene3D" id="3.30.40.10">
    <property type="entry name" value="Zinc/RING finger domain, C3HC4 (zinc finger)"/>
    <property type="match status" value="1"/>
</dbReference>
<keyword evidence="6" id="KW-1133">Transmembrane helix</keyword>
<keyword evidence="12" id="KW-1185">Reference proteome</keyword>
<evidence type="ECO:0000259" key="8">
    <source>
        <dbReference type="PROSITE" id="PS51292"/>
    </source>
</evidence>
<dbReference type="InterPro" id="IPR001841">
    <property type="entry name" value="Znf_RING"/>
</dbReference>
<reference evidence="9" key="1">
    <citation type="submission" date="2022-10" db="EMBL/GenBank/DDBJ databases">
        <authorList>
            <person name="Chen Y."/>
            <person name="Dougan E. K."/>
            <person name="Chan C."/>
            <person name="Rhodes N."/>
            <person name="Thang M."/>
        </authorList>
    </citation>
    <scope>NUCLEOTIDE SEQUENCE</scope>
</reference>
<protein>
    <submittedName>
        <fullName evidence="11">RING-CH-type domain-containing protein</fullName>
    </submittedName>
</protein>
<dbReference type="AlphaFoldDB" id="A0A9P1CA13"/>
<dbReference type="OrthoDB" id="273089at2759"/>
<evidence type="ECO:0000256" key="3">
    <source>
        <dbReference type="ARBA" id="ARBA00022833"/>
    </source>
</evidence>
<dbReference type="PANTHER" id="PTHR20893">
    <property type="entry name" value="LD08641P"/>
    <property type="match status" value="1"/>
</dbReference>
<dbReference type="InterPro" id="IPR011016">
    <property type="entry name" value="Znf_RING-CH"/>
</dbReference>
<keyword evidence="1" id="KW-0479">Metal-binding</keyword>
<organism evidence="9">
    <name type="scientific">Cladocopium goreaui</name>
    <dbReference type="NCBI Taxonomy" id="2562237"/>
    <lineage>
        <taxon>Eukaryota</taxon>
        <taxon>Sar</taxon>
        <taxon>Alveolata</taxon>
        <taxon>Dinophyceae</taxon>
        <taxon>Suessiales</taxon>
        <taxon>Symbiodiniaceae</taxon>
        <taxon>Cladocopium</taxon>
    </lineage>
</organism>
<dbReference type="Pfam" id="PF12906">
    <property type="entry name" value="RINGv"/>
    <property type="match status" value="1"/>
</dbReference>
<feature type="transmembrane region" description="Helical" evidence="6">
    <location>
        <begin position="315"/>
        <end position="336"/>
    </location>
</feature>
<evidence type="ECO:0000256" key="4">
    <source>
        <dbReference type="PROSITE-ProRule" id="PRU00175"/>
    </source>
</evidence>
<feature type="domain" description="RING-type" evidence="7">
    <location>
        <begin position="19"/>
        <end position="72"/>
    </location>
</feature>
<feature type="transmembrane region" description="Helical" evidence="6">
    <location>
        <begin position="292"/>
        <end position="309"/>
    </location>
</feature>
<reference evidence="10" key="2">
    <citation type="submission" date="2024-04" db="EMBL/GenBank/DDBJ databases">
        <authorList>
            <person name="Chen Y."/>
            <person name="Shah S."/>
            <person name="Dougan E. K."/>
            <person name="Thang M."/>
            <person name="Chan C."/>
        </authorList>
    </citation>
    <scope>NUCLEOTIDE SEQUENCE [LARGE SCALE GENOMIC DNA]</scope>
</reference>
<evidence type="ECO:0000256" key="1">
    <source>
        <dbReference type="ARBA" id="ARBA00022723"/>
    </source>
</evidence>
<keyword evidence="6" id="KW-0812">Transmembrane</keyword>
<feature type="transmembrane region" description="Helical" evidence="6">
    <location>
        <begin position="258"/>
        <end position="280"/>
    </location>
</feature>
<feature type="transmembrane region" description="Helical" evidence="6">
    <location>
        <begin position="225"/>
        <end position="246"/>
    </location>
</feature>
<keyword evidence="2 4" id="KW-0863">Zinc-finger</keyword>
<proteinExistence type="predicted"/>
<feature type="transmembrane region" description="Helical" evidence="6">
    <location>
        <begin position="156"/>
        <end position="179"/>
    </location>
</feature>
<evidence type="ECO:0000256" key="6">
    <source>
        <dbReference type="SAM" id="Phobius"/>
    </source>
</evidence>
<dbReference type="Proteomes" id="UP001152797">
    <property type="component" value="Unassembled WGS sequence"/>
</dbReference>